<name>A0A399EUK6_9DEIN</name>
<protein>
    <submittedName>
        <fullName evidence="2">Uncharacterized protein</fullName>
    </submittedName>
</protein>
<accession>A0A399EUK6</accession>
<evidence type="ECO:0000313" key="3">
    <source>
        <dbReference type="Proteomes" id="UP000265800"/>
    </source>
</evidence>
<reference evidence="2 3" key="1">
    <citation type="submission" date="2018-08" db="EMBL/GenBank/DDBJ databases">
        <title>Meiothermus luteus KCTC 52599 genome sequencing project.</title>
        <authorList>
            <person name="Da Costa M.S."/>
            <person name="Albuquerque L."/>
            <person name="Raposo P."/>
            <person name="Froufe H.J.C."/>
            <person name="Barroso C.S."/>
            <person name="Egas C."/>
        </authorList>
    </citation>
    <scope>NUCLEOTIDE SEQUENCE [LARGE SCALE GENOMIC DNA]</scope>
    <source>
        <strain evidence="2 3">KCTC 52599</strain>
    </source>
</reference>
<proteinExistence type="predicted"/>
<keyword evidence="1" id="KW-0812">Transmembrane</keyword>
<dbReference type="EMBL" id="QWKZ01000019">
    <property type="protein sequence ID" value="RIH87718.1"/>
    <property type="molecule type" value="Genomic_DNA"/>
</dbReference>
<feature type="transmembrane region" description="Helical" evidence="1">
    <location>
        <begin position="12"/>
        <end position="32"/>
    </location>
</feature>
<sequence>MRGSGAALWLELLGGLLVVLGAFLAALSYFLATQTVDPSLERNLLRVRIDLAGLLDILAHRTATAGAWTAGVGAVLFFGAGYLAALARWAVALAALFAVGVWLWLVLFK</sequence>
<comment type="caution">
    <text evidence="2">The sequence shown here is derived from an EMBL/GenBank/DDBJ whole genome shotgun (WGS) entry which is preliminary data.</text>
</comment>
<keyword evidence="1" id="KW-0472">Membrane</keyword>
<dbReference type="Proteomes" id="UP000265800">
    <property type="component" value="Unassembled WGS sequence"/>
</dbReference>
<keyword evidence="3" id="KW-1185">Reference proteome</keyword>
<dbReference type="OrthoDB" id="27591at2"/>
<dbReference type="AlphaFoldDB" id="A0A399EUK6"/>
<dbReference type="RefSeq" id="WP_119359546.1">
    <property type="nucleotide sequence ID" value="NZ_QWKZ01000019.1"/>
</dbReference>
<evidence type="ECO:0000256" key="1">
    <source>
        <dbReference type="SAM" id="Phobius"/>
    </source>
</evidence>
<evidence type="ECO:0000313" key="2">
    <source>
        <dbReference type="EMBL" id="RIH87718.1"/>
    </source>
</evidence>
<keyword evidence="1" id="KW-1133">Transmembrane helix</keyword>
<organism evidence="2 3">
    <name type="scientific">Meiothermus luteus</name>
    <dbReference type="NCBI Taxonomy" id="2026184"/>
    <lineage>
        <taxon>Bacteria</taxon>
        <taxon>Thermotogati</taxon>
        <taxon>Deinococcota</taxon>
        <taxon>Deinococci</taxon>
        <taxon>Thermales</taxon>
        <taxon>Thermaceae</taxon>
        <taxon>Meiothermus</taxon>
    </lineage>
</organism>
<feature type="transmembrane region" description="Helical" evidence="1">
    <location>
        <begin position="89"/>
        <end position="108"/>
    </location>
</feature>
<feature type="transmembrane region" description="Helical" evidence="1">
    <location>
        <begin position="65"/>
        <end position="83"/>
    </location>
</feature>
<gene>
    <name evidence="2" type="ORF">Mlute_00879</name>
</gene>